<feature type="chain" id="PRO_5037050267" evidence="1">
    <location>
        <begin position="37"/>
        <end position="532"/>
    </location>
</feature>
<evidence type="ECO:0000256" key="1">
    <source>
        <dbReference type="SAM" id="SignalP"/>
    </source>
</evidence>
<organism evidence="3 4">
    <name type="scientific">Rothia mucilaginosa</name>
    <dbReference type="NCBI Taxonomy" id="43675"/>
    <lineage>
        <taxon>Bacteria</taxon>
        <taxon>Bacillati</taxon>
        <taxon>Actinomycetota</taxon>
        <taxon>Actinomycetes</taxon>
        <taxon>Micrococcales</taxon>
        <taxon>Micrococcaceae</taxon>
        <taxon>Rothia</taxon>
    </lineage>
</organism>
<evidence type="ECO:0000259" key="2">
    <source>
        <dbReference type="PROSITE" id="PS51272"/>
    </source>
</evidence>
<dbReference type="EMBL" id="JABZXO010000015">
    <property type="protein sequence ID" value="MBF1657554.1"/>
    <property type="molecule type" value="Genomic_DNA"/>
</dbReference>
<dbReference type="PROSITE" id="PS51272">
    <property type="entry name" value="SLH"/>
    <property type="match status" value="1"/>
</dbReference>
<gene>
    <name evidence="3" type="ORF">HXO61_06460</name>
</gene>
<evidence type="ECO:0000313" key="3">
    <source>
        <dbReference type="EMBL" id="MBF1657554.1"/>
    </source>
</evidence>
<feature type="domain" description="SLH" evidence="2">
    <location>
        <begin position="410"/>
        <end position="473"/>
    </location>
</feature>
<protein>
    <submittedName>
        <fullName evidence="3">S-layer homology domain-containing protein</fullName>
    </submittedName>
</protein>
<dbReference type="Pfam" id="PF00395">
    <property type="entry name" value="SLH"/>
    <property type="match status" value="2"/>
</dbReference>
<feature type="signal peptide" evidence="1">
    <location>
        <begin position="1"/>
        <end position="36"/>
    </location>
</feature>
<evidence type="ECO:0000313" key="4">
    <source>
        <dbReference type="Proteomes" id="UP000770330"/>
    </source>
</evidence>
<reference evidence="3" key="1">
    <citation type="submission" date="2020-04" db="EMBL/GenBank/DDBJ databases">
        <title>Deep metagenomics examines the oral microbiome during advanced dental caries in children, revealing novel taxa and co-occurrences with host molecules.</title>
        <authorList>
            <person name="Baker J.L."/>
            <person name="Morton J.T."/>
            <person name="Dinis M."/>
            <person name="Alvarez R."/>
            <person name="Tran N.C."/>
            <person name="Knight R."/>
            <person name="Edlund A."/>
        </authorList>
    </citation>
    <scope>NUCLEOTIDE SEQUENCE</scope>
    <source>
        <strain evidence="3">JCVI_39_bin.18</strain>
    </source>
</reference>
<accession>A0A930PPN2</accession>
<dbReference type="InterPro" id="IPR001119">
    <property type="entry name" value="SLH_dom"/>
</dbReference>
<proteinExistence type="predicted"/>
<dbReference type="Proteomes" id="UP000770330">
    <property type="component" value="Unassembled WGS sequence"/>
</dbReference>
<dbReference type="RefSeq" id="WP_049327077.1">
    <property type="nucleotide sequence ID" value="NZ_JABZXO010000015.1"/>
</dbReference>
<keyword evidence="1" id="KW-0732">Signal</keyword>
<sequence>MSSLPNSKSSFLHAARNCSALVLAGAMVLPMAPVLAQDAAPAANAPVANAPAANTPAAQDVTAEPSFTVDYGEYDFLDGRDYFRKKSDALYTGEYNEMTVKGSGFTKEWREQHGTVVIYIAATQDRPGNVEPSTSMLRFEEGKDFTIEDDGTFDAYLKIDANTLESYYPLTEYSPNMTLEKVRYEIGILAEPKGQPQSTVQDIWARKNVVAHQGLNANDYRPGTLSPMFKYDALKDTTKDQDLLIQGVGFNGNLSGAKGMMYLIREKSTGSPVLAMSGMKYYQYDEETYSNILEGGFAFVTIKIPANTLDPSKEYVIEARSDYGYVSQTDKTLITPLVGYAPEHRGGYLASMDLKFEGVQQFTRAHTPDVRREYFSNSLTDEEEKQPATRGELVSLLYEKNDSPKVDLPEVSPWPDVKTDDPNYAAYIWAREKGVTFGWSDGKFHADAGISRATVAALTYRAAGSPAVQGVSSFPDVKPDSAFYREILWATQQGIINPDTGTFEASQTVNRLELAWMMYYFLTEVTHPELLD</sequence>
<comment type="caution">
    <text evidence="3">The sequence shown here is derived from an EMBL/GenBank/DDBJ whole genome shotgun (WGS) entry which is preliminary data.</text>
</comment>
<name>A0A930PPN2_9MICC</name>
<dbReference type="AlphaFoldDB" id="A0A930PPN2"/>